<dbReference type="OrthoDB" id="10006023at2759"/>
<gene>
    <name evidence="2" type="ORF">DNTS_034676</name>
</gene>
<evidence type="ECO:0000256" key="1">
    <source>
        <dbReference type="SAM" id="MobiDB-lite"/>
    </source>
</evidence>
<dbReference type="AlphaFoldDB" id="A0A553QYX3"/>
<evidence type="ECO:0000313" key="3">
    <source>
        <dbReference type="Proteomes" id="UP000316079"/>
    </source>
</evidence>
<keyword evidence="3" id="KW-1185">Reference proteome</keyword>
<feature type="region of interest" description="Disordered" evidence="1">
    <location>
        <begin position="1"/>
        <end position="41"/>
    </location>
</feature>
<evidence type="ECO:0000313" key="2">
    <source>
        <dbReference type="EMBL" id="TRY95162.1"/>
    </source>
</evidence>
<feature type="compositionally biased region" description="Basic and acidic residues" evidence="1">
    <location>
        <begin position="410"/>
        <end position="450"/>
    </location>
</feature>
<protein>
    <recommendedName>
        <fullName evidence="4">Cell division cycle-associated protein 3</fullName>
    </recommendedName>
</protein>
<proteinExistence type="predicted"/>
<feature type="region of interest" description="Disordered" evidence="1">
    <location>
        <begin position="343"/>
        <end position="377"/>
    </location>
</feature>
<dbReference type="InterPro" id="IPR038832">
    <property type="entry name" value="CDCA3"/>
</dbReference>
<dbReference type="EMBL" id="SRMA01025406">
    <property type="protein sequence ID" value="TRY95162.1"/>
    <property type="molecule type" value="Genomic_DNA"/>
</dbReference>
<accession>A0A553QYX3</accession>
<evidence type="ECO:0008006" key="4">
    <source>
        <dbReference type="Google" id="ProtNLM"/>
    </source>
</evidence>
<dbReference type="Proteomes" id="UP000316079">
    <property type="component" value="Unassembled WGS sequence"/>
</dbReference>
<comment type="caution">
    <text evidence="2">The sequence shown here is derived from an EMBL/GenBank/DDBJ whole genome shotgun (WGS) entry which is preliminary data.</text>
</comment>
<organism evidence="2 3">
    <name type="scientific">Danionella cerebrum</name>
    <dbReference type="NCBI Taxonomy" id="2873325"/>
    <lineage>
        <taxon>Eukaryota</taxon>
        <taxon>Metazoa</taxon>
        <taxon>Chordata</taxon>
        <taxon>Craniata</taxon>
        <taxon>Vertebrata</taxon>
        <taxon>Euteleostomi</taxon>
        <taxon>Actinopterygii</taxon>
        <taxon>Neopterygii</taxon>
        <taxon>Teleostei</taxon>
        <taxon>Ostariophysi</taxon>
        <taxon>Cypriniformes</taxon>
        <taxon>Danionidae</taxon>
        <taxon>Danioninae</taxon>
        <taxon>Danionella</taxon>
    </lineage>
</organism>
<dbReference type="PANTHER" id="PTHR34756">
    <property type="entry name" value="CELL DIVISION CYCLE-ASSOCIATED PROTEIN 3"/>
    <property type="match status" value="1"/>
</dbReference>
<name>A0A553QYX3_9TELE</name>
<feature type="region of interest" description="Disordered" evidence="1">
    <location>
        <begin position="406"/>
        <end position="450"/>
    </location>
</feature>
<sequence>MRVKMGASESKLTVESTPKVEPNQRPKPTRVARLADPRSPSCAIDRTPIQVGVTHTPLPVMESKGLVFVDPRSPTPGITRTPMKVSVTSLARRLSTFFLNDVKSGDSPGSPLPPVVFTKHSSRPSVDTNNPDYLQEPLLKPLATMPSPVPTSPSEGYGSICSSPFVLIGEVEVNEEVEASLEEAEEALLLGTSPLRKELSLSLLGCREGVYSSSLEERPLTPIPPAVRRADEEHSYAVFTIAPRAIDSTRVEEAGPILEEVQAQTHTEQTEEVPETSSDQQEKIELSDAPSSDGTPVSKEVELEKPVIPSLKIDPWSPSQAIFKPQWLGVGFGTTGVRARGVQGRMKTSVPSPLASVKTAKNENNNMVVRSKPRPREKVLIGEGRSPLKVLREANSPRERNLQKKLKVSTPDKQRISQMDRRALRLSLDKENDQKESSGEGRGDGGDTTHDAGVLMNGFLKILREQANLQHYNHMNYPIIPCT</sequence>
<feature type="region of interest" description="Disordered" evidence="1">
    <location>
        <begin position="263"/>
        <end position="301"/>
    </location>
</feature>
<dbReference type="PANTHER" id="PTHR34756:SF1">
    <property type="entry name" value="CELL DIVISION CYCLE-ASSOCIATED PROTEIN 3"/>
    <property type="match status" value="1"/>
</dbReference>
<reference evidence="2 3" key="1">
    <citation type="journal article" date="2019" name="Sci. Data">
        <title>Hybrid genome assembly and annotation of Danionella translucida.</title>
        <authorList>
            <person name="Kadobianskyi M."/>
            <person name="Schulze L."/>
            <person name="Schuelke M."/>
            <person name="Judkewitz B."/>
        </authorList>
    </citation>
    <scope>NUCLEOTIDE SEQUENCE [LARGE SCALE GENOMIC DNA]</scope>
    <source>
        <strain evidence="2 3">Bolton</strain>
    </source>
</reference>